<keyword evidence="3" id="KW-1185">Reference proteome</keyword>
<evidence type="ECO:0000313" key="2">
    <source>
        <dbReference type="EMBL" id="KAF5904291.1"/>
    </source>
</evidence>
<reference evidence="2" key="1">
    <citation type="submission" date="2020-07" db="EMBL/GenBank/DDBJ databases">
        <title>Clarias magur genome sequencing, assembly and annotation.</title>
        <authorList>
            <person name="Kushwaha B."/>
            <person name="Kumar R."/>
            <person name="Das P."/>
            <person name="Joshi C.G."/>
            <person name="Kumar D."/>
            <person name="Nagpure N.S."/>
            <person name="Pandey M."/>
            <person name="Agarwal S."/>
            <person name="Srivastava S."/>
            <person name="Singh M."/>
            <person name="Sahoo L."/>
            <person name="Jayasankar P."/>
            <person name="Meher P.K."/>
            <person name="Koringa P.G."/>
            <person name="Iquebal M.A."/>
            <person name="Das S.P."/>
            <person name="Bit A."/>
            <person name="Patnaik S."/>
            <person name="Patel N."/>
            <person name="Shah T.M."/>
            <person name="Hinsu A."/>
            <person name="Jena J.K."/>
        </authorList>
    </citation>
    <scope>NUCLEOTIDE SEQUENCE</scope>
    <source>
        <strain evidence="2">CIFAMagur01</strain>
        <tissue evidence="2">Testis</tissue>
    </source>
</reference>
<protein>
    <submittedName>
        <fullName evidence="2">Uncharacterized protein</fullName>
    </submittedName>
</protein>
<evidence type="ECO:0000256" key="1">
    <source>
        <dbReference type="SAM" id="MobiDB-lite"/>
    </source>
</evidence>
<name>A0A8J4X7A2_CLAMG</name>
<feature type="non-terminal residue" evidence="2">
    <location>
        <position position="1"/>
    </location>
</feature>
<evidence type="ECO:0000313" key="3">
    <source>
        <dbReference type="Proteomes" id="UP000727407"/>
    </source>
</evidence>
<dbReference type="EMBL" id="QNUK01000060">
    <property type="protein sequence ID" value="KAF5904291.1"/>
    <property type="molecule type" value="Genomic_DNA"/>
</dbReference>
<gene>
    <name evidence="2" type="ORF">DAT39_006008</name>
</gene>
<feature type="region of interest" description="Disordered" evidence="1">
    <location>
        <begin position="1"/>
        <end position="40"/>
    </location>
</feature>
<accession>A0A8J4X7A2</accession>
<proteinExistence type="predicted"/>
<dbReference type="AlphaFoldDB" id="A0A8J4X7A2"/>
<organism evidence="2 3">
    <name type="scientific">Clarias magur</name>
    <name type="common">Asian catfish</name>
    <name type="synonym">Macropteronotus magur</name>
    <dbReference type="NCBI Taxonomy" id="1594786"/>
    <lineage>
        <taxon>Eukaryota</taxon>
        <taxon>Metazoa</taxon>
        <taxon>Chordata</taxon>
        <taxon>Craniata</taxon>
        <taxon>Vertebrata</taxon>
        <taxon>Euteleostomi</taxon>
        <taxon>Actinopterygii</taxon>
        <taxon>Neopterygii</taxon>
        <taxon>Teleostei</taxon>
        <taxon>Ostariophysi</taxon>
        <taxon>Siluriformes</taxon>
        <taxon>Clariidae</taxon>
        <taxon>Clarias</taxon>
    </lineage>
</organism>
<sequence>MAAEALGTVGEMDGVIKATPPREELTTLSSTREPSHRGPWDAVCEKRSPCMCLPECVSLSPLQNTPRGSWSIAVNAWL</sequence>
<dbReference type="Proteomes" id="UP000727407">
    <property type="component" value="Unassembled WGS sequence"/>
</dbReference>
<comment type="caution">
    <text evidence="2">The sequence shown here is derived from an EMBL/GenBank/DDBJ whole genome shotgun (WGS) entry which is preliminary data.</text>
</comment>